<name>A0A4R1PVX3_9FIRM</name>
<dbReference type="SMART" id="SM00899">
    <property type="entry name" value="FeoA"/>
    <property type="match status" value="1"/>
</dbReference>
<dbReference type="InterPro" id="IPR007167">
    <property type="entry name" value="Fe-transptr_FeoA-like"/>
</dbReference>
<evidence type="ECO:0000259" key="2">
    <source>
        <dbReference type="SMART" id="SM00899"/>
    </source>
</evidence>
<keyword evidence="1" id="KW-0408">Iron</keyword>
<feature type="domain" description="Ferrous iron transporter FeoA-like" evidence="2">
    <location>
        <begin position="8"/>
        <end position="80"/>
    </location>
</feature>
<sequence>MVEQNQMHALSDLAVGSYCQVAAVELEGLIRRRILDLGMVPGTPVQCVRKSPAGDPIAFYVRGSMIALRNEDARLIKVNPWQPE</sequence>
<dbReference type="GO" id="GO:0046914">
    <property type="term" value="F:transition metal ion binding"/>
    <property type="evidence" value="ECO:0007669"/>
    <property type="project" value="InterPro"/>
</dbReference>
<dbReference type="Proteomes" id="UP000295063">
    <property type="component" value="Unassembled WGS sequence"/>
</dbReference>
<accession>A0A4R1PVX3</accession>
<dbReference type="SUPFAM" id="SSF50037">
    <property type="entry name" value="C-terminal domain of transcriptional repressors"/>
    <property type="match status" value="1"/>
</dbReference>
<dbReference type="Pfam" id="PF04023">
    <property type="entry name" value="FeoA"/>
    <property type="match status" value="1"/>
</dbReference>
<dbReference type="InterPro" id="IPR008988">
    <property type="entry name" value="Transcriptional_repressor_C"/>
</dbReference>
<evidence type="ECO:0000313" key="3">
    <source>
        <dbReference type="EMBL" id="TCL35017.1"/>
    </source>
</evidence>
<reference evidence="3 4" key="1">
    <citation type="submission" date="2019-03" db="EMBL/GenBank/DDBJ databases">
        <title>Genomic Encyclopedia of Type Strains, Phase IV (KMG-IV): sequencing the most valuable type-strain genomes for metagenomic binning, comparative biology and taxonomic classification.</title>
        <authorList>
            <person name="Goeker M."/>
        </authorList>
    </citation>
    <scope>NUCLEOTIDE SEQUENCE [LARGE SCALE GENOMIC DNA]</scope>
    <source>
        <strain evidence="3 4">DSM 15969</strain>
    </source>
</reference>
<protein>
    <submittedName>
        <fullName evidence="3">Ferrous iron transport protein A</fullName>
    </submittedName>
</protein>
<dbReference type="InterPro" id="IPR038157">
    <property type="entry name" value="FeoA_core_dom"/>
</dbReference>
<organism evidence="3 4">
    <name type="scientific">Anaerospora hongkongensis</name>
    <dbReference type="NCBI Taxonomy" id="244830"/>
    <lineage>
        <taxon>Bacteria</taxon>
        <taxon>Bacillati</taxon>
        <taxon>Bacillota</taxon>
        <taxon>Negativicutes</taxon>
        <taxon>Selenomonadales</taxon>
        <taxon>Sporomusaceae</taxon>
        <taxon>Anaerospora</taxon>
    </lineage>
</organism>
<dbReference type="AlphaFoldDB" id="A0A4R1PVX3"/>
<comment type="caution">
    <text evidence="3">The sequence shown here is derived from an EMBL/GenBank/DDBJ whole genome shotgun (WGS) entry which is preliminary data.</text>
</comment>
<evidence type="ECO:0000256" key="1">
    <source>
        <dbReference type="ARBA" id="ARBA00023004"/>
    </source>
</evidence>
<dbReference type="PANTHER" id="PTHR42954">
    <property type="entry name" value="FE(2+) TRANSPORT PROTEIN A"/>
    <property type="match status" value="1"/>
</dbReference>
<dbReference type="Gene3D" id="2.30.30.90">
    <property type="match status" value="1"/>
</dbReference>
<proteinExistence type="predicted"/>
<dbReference type="InterPro" id="IPR052713">
    <property type="entry name" value="FeoA"/>
</dbReference>
<evidence type="ECO:0000313" key="4">
    <source>
        <dbReference type="Proteomes" id="UP000295063"/>
    </source>
</evidence>
<dbReference type="RefSeq" id="WP_207900770.1">
    <property type="nucleotide sequence ID" value="NZ_DAIMLW010000119.1"/>
</dbReference>
<gene>
    <name evidence="3" type="ORF">EV210_11433</name>
</gene>
<keyword evidence="4" id="KW-1185">Reference proteome</keyword>
<dbReference type="EMBL" id="SLUI01000014">
    <property type="protein sequence ID" value="TCL35017.1"/>
    <property type="molecule type" value="Genomic_DNA"/>
</dbReference>
<dbReference type="PANTHER" id="PTHR42954:SF2">
    <property type="entry name" value="FE(2+) TRANSPORT PROTEIN A"/>
    <property type="match status" value="1"/>
</dbReference>